<name>A0A5C7FC12_9BACT</name>
<dbReference type="EMBL" id="VOXD01000033">
    <property type="protein sequence ID" value="TXF87663.1"/>
    <property type="molecule type" value="Genomic_DNA"/>
</dbReference>
<accession>A0A5C7FC12</accession>
<proteinExistence type="predicted"/>
<feature type="signal peptide" evidence="1">
    <location>
        <begin position="1"/>
        <end position="19"/>
    </location>
</feature>
<sequence>MKFLLPLFAFLAVFTFSSCDDDETIVTIDSSQPNNFVAARSGSLTAQNGTPTAGTVELGEDDDARTFLRLGNDFTTEQGTGTVTVYLSTSDTFTPSPGTGNPDLILVGGLNSNGEQFFQIDRDVPASFTHVILWCASANIPFGNARIQ</sequence>
<evidence type="ECO:0000259" key="2">
    <source>
        <dbReference type="PROSITE" id="PS51549"/>
    </source>
</evidence>
<evidence type="ECO:0000256" key="1">
    <source>
        <dbReference type="SAM" id="SignalP"/>
    </source>
</evidence>
<dbReference type="RefSeq" id="WP_147932118.1">
    <property type="nucleotide sequence ID" value="NZ_VOXD01000033.1"/>
</dbReference>
<dbReference type="Proteomes" id="UP000321907">
    <property type="component" value="Unassembled WGS sequence"/>
</dbReference>
<dbReference type="InterPro" id="IPR019545">
    <property type="entry name" value="DM13_domain"/>
</dbReference>
<protein>
    <submittedName>
        <fullName evidence="3">DM13 domain-containing protein</fullName>
    </submittedName>
</protein>
<evidence type="ECO:0000313" key="3">
    <source>
        <dbReference type="EMBL" id="TXF87663.1"/>
    </source>
</evidence>
<dbReference type="AlphaFoldDB" id="A0A5C7FC12"/>
<gene>
    <name evidence="3" type="ORF">FUA23_17790</name>
</gene>
<organism evidence="3 4">
    <name type="scientific">Neolewinella aurantiaca</name>
    <dbReference type="NCBI Taxonomy" id="2602767"/>
    <lineage>
        <taxon>Bacteria</taxon>
        <taxon>Pseudomonadati</taxon>
        <taxon>Bacteroidota</taxon>
        <taxon>Saprospiria</taxon>
        <taxon>Saprospirales</taxon>
        <taxon>Lewinellaceae</taxon>
        <taxon>Neolewinella</taxon>
    </lineage>
</organism>
<comment type="caution">
    <text evidence="3">The sequence shown here is derived from an EMBL/GenBank/DDBJ whole genome shotgun (WGS) entry which is preliminary data.</text>
</comment>
<dbReference type="Pfam" id="PF10517">
    <property type="entry name" value="DM13"/>
    <property type="match status" value="1"/>
</dbReference>
<feature type="domain" description="DM13" evidence="2">
    <location>
        <begin position="34"/>
        <end position="148"/>
    </location>
</feature>
<dbReference type="PROSITE" id="PS51549">
    <property type="entry name" value="DM13"/>
    <property type="match status" value="1"/>
</dbReference>
<keyword evidence="1" id="KW-0732">Signal</keyword>
<reference evidence="3 4" key="1">
    <citation type="submission" date="2019-08" db="EMBL/GenBank/DDBJ databases">
        <title>Lewinella sp. strain SSH13 Genome sequencing and assembly.</title>
        <authorList>
            <person name="Kim I."/>
        </authorList>
    </citation>
    <scope>NUCLEOTIDE SEQUENCE [LARGE SCALE GENOMIC DNA]</scope>
    <source>
        <strain evidence="3 4">SSH13</strain>
    </source>
</reference>
<feature type="chain" id="PRO_5022715506" evidence="1">
    <location>
        <begin position="20"/>
        <end position="148"/>
    </location>
</feature>
<evidence type="ECO:0000313" key="4">
    <source>
        <dbReference type="Proteomes" id="UP000321907"/>
    </source>
</evidence>
<dbReference type="PROSITE" id="PS51257">
    <property type="entry name" value="PROKAR_LIPOPROTEIN"/>
    <property type="match status" value="1"/>
</dbReference>
<keyword evidence="4" id="KW-1185">Reference proteome</keyword>
<dbReference type="OrthoDB" id="884433at2"/>